<accession>B7FR85</accession>
<reference evidence="2" key="2">
    <citation type="submission" date="2008-08" db="EMBL/GenBank/DDBJ databases">
        <authorList>
            <consortium name="Diatom Consortium"/>
            <person name="Grigoriev I."/>
            <person name="Grimwood J."/>
            <person name="Kuo A."/>
            <person name="Otillar R.P."/>
            <person name="Salamov A."/>
            <person name="Detter J.C."/>
            <person name="Lindquist E."/>
            <person name="Shapiro H."/>
            <person name="Lucas S."/>
            <person name="Glavina del Rio T."/>
            <person name="Pitluck S."/>
            <person name="Rokhsar D."/>
            <person name="Bowler C."/>
        </authorList>
    </citation>
    <scope>GENOME REANNOTATION</scope>
    <source>
        <strain evidence="2">CCAP 1055/1</strain>
    </source>
</reference>
<keyword evidence="2" id="KW-1185">Reference proteome</keyword>
<name>B7FR85_PHATC</name>
<dbReference type="Gene3D" id="3.40.50.1820">
    <property type="entry name" value="alpha/beta hydrolase"/>
    <property type="match status" value="1"/>
</dbReference>
<dbReference type="RefSeq" id="XP_002176997.1">
    <property type="nucleotide sequence ID" value="XM_002176961.1"/>
</dbReference>
<dbReference type="InParanoid" id="B7FR85"/>
<sequence>MLGACSSRPAAESVPAMISPSNRVLVSKDGRKIGYAISPAKISEDTTKAIVWFYPLSGCSQIVDKASPSLSKYQASVISVDRPSVGDTDALAVENNPIERIQGHADDVVAVLHQEGIRSVIKGLTLVAPFVSTSCKHSWKIARLGNWVPSLVLTCATKTIAFGEPLFLSMFLSESALKKLVSEEEQALFGWNDSDFKDIVDTLPVVGKVTANAKVTEAQLGANSMWQQVCDDFAVESGCGLVVEDGEETTKSPNQQGTVPSFPIVIHACRKDTIAPCAAVEWLARRCYGNSTIIIHDEIHSHEVMTFLGGPPRNPGLLHAIARDWELLE</sequence>
<dbReference type="KEGG" id="pti:PHATRDRAFT_42422"/>
<organism evidence="1 2">
    <name type="scientific">Phaeodactylum tricornutum (strain CCAP 1055/1)</name>
    <dbReference type="NCBI Taxonomy" id="556484"/>
    <lineage>
        <taxon>Eukaryota</taxon>
        <taxon>Sar</taxon>
        <taxon>Stramenopiles</taxon>
        <taxon>Ochrophyta</taxon>
        <taxon>Bacillariophyta</taxon>
        <taxon>Bacillariophyceae</taxon>
        <taxon>Bacillariophycidae</taxon>
        <taxon>Naviculales</taxon>
        <taxon>Phaeodactylaceae</taxon>
        <taxon>Phaeodactylum</taxon>
    </lineage>
</organism>
<evidence type="ECO:0000313" key="2">
    <source>
        <dbReference type="Proteomes" id="UP000000759"/>
    </source>
</evidence>
<proteinExistence type="predicted"/>
<evidence type="ECO:0000313" key="1">
    <source>
        <dbReference type="EMBL" id="EEC51460.1"/>
    </source>
</evidence>
<protein>
    <submittedName>
        <fullName evidence="1">Uncharacterized protein</fullName>
    </submittedName>
</protein>
<dbReference type="EMBL" id="CM000605">
    <property type="protein sequence ID" value="EEC51460.1"/>
    <property type="molecule type" value="Genomic_DNA"/>
</dbReference>
<dbReference type="AlphaFoldDB" id="B7FR85"/>
<dbReference type="PaxDb" id="2850-Phatr42422"/>
<gene>
    <name evidence="1" type="ORF">PHATRDRAFT_42422</name>
</gene>
<dbReference type="HOGENOM" id="CLU_845849_0_0_1"/>
<reference evidence="1 2" key="1">
    <citation type="journal article" date="2008" name="Nature">
        <title>The Phaeodactylum genome reveals the evolutionary history of diatom genomes.</title>
        <authorList>
            <person name="Bowler C."/>
            <person name="Allen A.E."/>
            <person name="Badger J.H."/>
            <person name="Grimwood J."/>
            <person name="Jabbari K."/>
            <person name="Kuo A."/>
            <person name="Maheswari U."/>
            <person name="Martens C."/>
            <person name="Maumus F."/>
            <person name="Otillar R.P."/>
            <person name="Rayko E."/>
            <person name="Salamov A."/>
            <person name="Vandepoele K."/>
            <person name="Beszteri B."/>
            <person name="Gruber A."/>
            <person name="Heijde M."/>
            <person name="Katinka M."/>
            <person name="Mock T."/>
            <person name="Valentin K."/>
            <person name="Verret F."/>
            <person name="Berges J.A."/>
            <person name="Brownlee C."/>
            <person name="Cadoret J.P."/>
            <person name="Chiovitti A."/>
            <person name="Choi C.J."/>
            <person name="Coesel S."/>
            <person name="De Martino A."/>
            <person name="Detter J.C."/>
            <person name="Durkin C."/>
            <person name="Falciatore A."/>
            <person name="Fournet J."/>
            <person name="Haruta M."/>
            <person name="Huysman M.J."/>
            <person name="Jenkins B.D."/>
            <person name="Jiroutova K."/>
            <person name="Jorgensen R.E."/>
            <person name="Joubert Y."/>
            <person name="Kaplan A."/>
            <person name="Kroger N."/>
            <person name="Kroth P.G."/>
            <person name="La Roche J."/>
            <person name="Lindquist E."/>
            <person name="Lommer M."/>
            <person name="Martin-Jezequel V."/>
            <person name="Lopez P.J."/>
            <person name="Lucas S."/>
            <person name="Mangogna M."/>
            <person name="McGinnis K."/>
            <person name="Medlin L.K."/>
            <person name="Montsant A."/>
            <person name="Oudot-Le Secq M.P."/>
            <person name="Napoli C."/>
            <person name="Obornik M."/>
            <person name="Parker M.S."/>
            <person name="Petit J.L."/>
            <person name="Porcel B.M."/>
            <person name="Poulsen N."/>
            <person name="Robison M."/>
            <person name="Rychlewski L."/>
            <person name="Rynearson T.A."/>
            <person name="Schmutz J."/>
            <person name="Shapiro H."/>
            <person name="Siaut M."/>
            <person name="Stanley M."/>
            <person name="Sussman M.R."/>
            <person name="Taylor A.R."/>
            <person name="Vardi A."/>
            <person name="von Dassow P."/>
            <person name="Vyverman W."/>
            <person name="Willis A."/>
            <person name="Wyrwicz L.S."/>
            <person name="Rokhsar D.S."/>
            <person name="Weissenbach J."/>
            <person name="Armbrust E.V."/>
            <person name="Green B.R."/>
            <person name="Van de Peer Y."/>
            <person name="Grigoriev I.V."/>
        </authorList>
    </citation>
    <scope>NUCLEOTIDE SEQUENCE [LARGE SCALE GENOMIC DNA]</scope>
    <source>
        <strain evidence="1 2">CCAP 1055/1</strain>
    </source>
</reference>
<dbReference type="InterPro" id="IPR029058">
    <property type="entry name" value="AB_hydrolase_fold"/>
</dbReference>
<dbReference type="Proteomes" id="UP000000759">
    <property type="component" value="Chromosome 1"/>
</dbReference>
<dbReference type="SUPFAM" id="SSF53474">
    <property type="entry name" value="alpha/beta-Hydrolases"/>
    <property type="match status" value="1"/>
</dbReference>
<dbReference type="GeneID" id="7196634"/>